<organism evidence="1 2">
    <name type="scientific">Trichonephila inaurata madagascariensis</name>
    <dbReference type="NCBI Taxonomy" id="2747483"/>
    <lineage>
        <taxon>Eukaryota</taxon>
        <taxon>Metazoa</taxon>
        <taxon>Ecdysozoa</taxon>
        <taxon>Arthropoda</taxon>
        <taxon>Chelicerata</taxon>
        <taxon>Arachnida</taxon>
        <taxon>Araneae</taxon>
        <taxon>Araneomorphae</taxon>
        <taxon>Entelegynae</taxon>
        <taxon>Araneoidea</taxon>
        <taxon>Nephilidae</taxon>
        <taxon>Trichonephila</taxon>
        <taxon>Trichonephila inaurata</taxon>
    </lineage>
</organism>
<evidence type="ECO:0000313" key="1">
    <source>
        <dbReference type="EMBL" id="GFY65918.1"/>
    </source>
</evidence>
<reference evidence="1" key="1">
    <citation type="submission" date="2020-08" db="EMBL/GenBank/DDBJ databases">
        <title>Multicomponent nature underlies the extraordinary mechanical properties of spider dragline silk.</title>
        <authorList>
            <person name="Kono N."/>
            <person name="Nakamura H."/>
            <person name="Mori M."/>
            <person name="Yoshida Y."/>
            <person name="Ohtoshi R."/>
            <person name="Malay A.D."/>
            <person name="Moran D.A.P."/>
            <person name="Tomita M."/>
            <person name="Numata K."/>
            <person name="Arakawa K."/>
        </authorList>
    </citation>
    <scope>NUCLEOTIDE SEQUENCE</scope>
</reference>
<comment type="caution">
    <text evidence="1">The sequence shown here is derived from an EMBL/GenBank/DDBJ whole genome shotgun (WGS) entry which is preliminary data.</text>
</comment>
<proteinExistence type="predicted"/>
<dbReference type="InterPro" id="IPR036915">
    <property type="entry name" value="Cyclin-like_sf"/>
</dbReference>
<dbReference type="Proteomes" id="UP000886998">
    <property type="component" value="Unassembled WGS sequence"/>
</dbReference>
<dbReference type="EMBL" id="BMAV01015755">
    <property type="protein sequence ID" value="GFY65918.1"/>
    <property type="molecule type" value="Genomic_DNA"/>
</dbReference>
<accession>A0A8X6Y594</accession>
<keyword evidence="2" id="KW-1185">Reference proteome</keyword>
<dbReference type="SUPFAM" id="SSF47954">
    <property type="entry name" value="Cyclin-like"/>
    <property type="match status" value="1"/>
</dbReference>
<sequence>MKNANLWLFTEELADAPKRELIDEAKESSCGKQGADFIREIGGSLKALRRVINTAIVSMNRALTDVYRNDICIAALFLSAKMKPFSQEHVIKTAHSFT</sequence>
<protein>
    <submittedName>
        <fullName evidence="1">Uncharacterized protein</fullName>
    </submittedName>
</protein>
<dbReference type="AlphaFoldDB" id="A0A8X6Y594"/>
<name>A0A8X6Y594_9ARAC</name>
<evidence type="ECO:0000313" key="2">
    <source>
        <dbReference type="Proteomes" id="UP000886998"/>
    </source>
</evidence>
<dbReference type="Gene3D" id="1.10.472.10">
    <property type="entry name" value="Cyclin-like"/>
    <property type="match status" value="1"/>
</dbReference>
<gene>
    <name evidence="1" type="ORF">TNIN_16031</name>
</gene>